<evidence type="ECO:0000256" key="1">
    <source>
        <dbReference type="ARBA" id="ARBA00000085"/>
    </source>
</evidence>
<evidence type="ECO:0000256" key="5">
    <source>
        <dbReference type="ARBA" id="ARBA00022777"/>
    </source>
</evidence>
<evidence type="ECO:0000259" key="7">
    <source>
        <dbReference type="PROSITE" id="PS50109"/>
    </source>
</evidence>
<evidence type="ECO:0000313" key="12">
    <source>
        <dbReference type="Proteomes" id="UP001597085"/>
    </source>
</evidence>
<feature type="domain" description="PAS" evidence="9">
    <location>
        <begin position="390"/>
        <end position="446"/>
    </location>
</feature>
<keyword evidence="12" id="KW-1185">Reference proteome</keyword>
<dbReference type="PROSITE" id="PS50113">
    <property type="entry name" value="PAC"/>
    <property type="match status" value="4"/>
</dbReference>
<dbReference type="InterPro" id="IPR001610">
    <property type="entry name" value="PAC"/>
</dbReference>
<comment type="catalytic activity">
    <reaction evidence="1">
        <text>ATP + protein L-histidine = ADP + protein N-phospho-L-histidine.</text>
        <dbReference type="EC" id="2.7.13.3"/>
    </reaction>
</comment>
<dbReference type="SMART" id="SM00387">
    <property type="entry name" value="HATPase_c"/>
    <property type="match status" value="1"/>
</dbReference>
<dbReference type="Gene3D" id="1.10.287.130">
    <property type="match status" value="1"/>
</dbReference>
<feature type="modified residue" description="4-aspartylphosphate" evidence="6">
    <location>
        <position position="60"/>
    </location>
</feature>
<feature type="domain" description="PAC" evidence="10">
    <location>
        <begin position="713"/>
        <end position="763"/>
    </location>
</feature>
<keyword evidence="5" id="KW-0418">Kinase</keyword>
<dbReference type="InterPro" id="IPR013655">
    <property type="entry name" value="PAS_fold_3"/>
</dbReference>
<dbReference type="PANTHER" id="PTHR43304:SF1">
    <property type="entry name" value="PAC DOMAIN-CONTAINING PROTEIN"/>
    <property type="match status" value="1"/>
</dbReference>
<evidence type="ECO:0000313" key="11">
    <source>
        <dbReference type="EMBL" id="MFD1601050.1"/>
    </source>
</evidence>
<dbReference type="InterPro" id="IPR036890">
    <property type="entry name" value="HATPase_C_sf"/>
</dbReference>
<dbReference type="SMART" id="SM00091">
    <property type="entry name" value="PAS"/>
    <property type="match status" value="5"/>
</dbReference>
<feature type="domain" description="PAS" evidence="9">
    <location>
        <begin position="641"/>
        <end position="685"/>
    </location>
</feature>
<dbReference type="CDD" id="cd00156">
    <property type="entry name" value="REC"/>
    <property type="match status" value="1"/>
</dbReference>
<dbReference type="CDD" id="cd00130">
    <property type="entry name" value="PAS"/>
    <property type="match status" value="4"/>
</dbReference>
<evidence type="ECO:0000256" key="4">
    <source>
        <dbReference type="ARBA" id="ARBA00022679"/>
    </source>
</evidence>
<dbReference type="InterPro" id="IPR003661">
    <property type="entry name" value="HisK_dim/P_dom"/>
</dbReference>
<dbReference type="InterPro" id="IPR004358">
    <property type="entry name" value="Sig_transdc_His_kin-like_C"/>
</dbReference>
<dbReference type="Pfam" id="PF08447">
    <property type="entry name" value="PAS_3"/>
    <property type="match status" value="2"/>
</dbReference>
<dbReference type="Pfam" id="PF08448">
    <property type="entry name" value="PAS_4"/>
    <property type="match status" value="1"/>
</dbReference>
<sequence length="961" mass="108694">MTDTPDTIDVLHVDDDPDFTELTATFLERVDARIAVRAARDADAGLDVLADHDVDCLVSDYDMPGPDGIEFLEAVREDYPELPFILYTGKGSEEVASDAISAGVTDYLQKGTGSEQYELLANRIVNAVDAHQSHRLLTERTRRLETLIDNLPGMVYRCRNAPAWPMETVEGEVEALSGYAAVELERNEVQWGEDVVHPDDREQVWETVQDALAGDGTFEATYRIVTDDGAIRWVWERGRSVRRDESVVALEGFITDVTERKEREERLERTTARLEALFENSPDMIDVHTDEGTITDVNRRFCEAFDRSRGELIGQKVWDVDQESDPEELRETWDGMDVGERHEVETAFRRADGERFPVKVHLTRLPTDDGEGRFIVISRDISRRKARERALRRYEQMVNMMQEAACIYDEEGRFDLVNERMAELYGTTPDALEGEPSTLIETIRDEADGDPYRDLLDGDREELRGEIETPIAEYGPGVLEYRLTPLVADGSVEGVVGVTRDITDRRAREREFERMRELLERTERIADVGGWELDPDTMEVFWTDQLYELFGVDRDTDLSLEVALDAYHEADRQIVADAVETALDSGDPFDVEVRCRGSTDETRWLRVQGVPTVEDGDVVTLRGAVQDVTEQRERERQLQRAREDASELFNGMNDSAWVIGLDERFHAVNDAAVETLGYSRSELLSMRPHDIDVGLEDGEITALIEDMPEDGMQVFETAHETADGERIPVEINSSLITYQAERAVLSIARDISDRKQREQQMAEFASVVSHDLRNPLNVAEGRLQLAREECDSEHLEAVERMHDRMNTLINDLLTLARNGTSVIERESVELDRFLGTCWKNVATADATLRSGIERTISGDRSRLQQLFENLFRNAVEHGGEDVTVVVGELDDGFYVEDDGPGIPPDSRPDVFEMGYSTADEGTGFGLNIVERVVEEHGWEISLTEGSEGGARFEIRGVEFGR</sequence>
<dbReference type="PRINTS" id="PR00344">
    <property type="entry name" value="BCTRLSENSOR"/>
</dbReference>
<dbReference type="PANTHER" id="PTHR43304">
    <property type="entry name" value="PHYTOCHROME-LIKE PROTEIN CPH1"/>
    <property type="match status" value="1"/>
</dbReference>
<gene>
    <name evidence="11" type="ORF">ACFSBX_19135</name>
</gene>
<evidence type="ECO:0000256" key="2">
    <source>
        <dbReference type="ARBA" id="ARBA00012438"/>
    </source>
</evidence>
<dbReference type="RefSeq" id="WP_256422061.1">
    <property type="nucleotide sequence ID" value="NZ_JANHDI010000010.1"/>
</dbReference>
<dbReference type="Proteomes" id="UP001597085">
    <property type="component" value="Unassembled WGS sequence"/>
</dbReference>
<name>A0ABD6CVI7_9EURY</name>
<dbReference type="GO" id="GO:0004673">
    <property type="term" value="F:protein histidine kinase activity"/>
    <property type="evidence" value="ECO:0007669"/>
    <property type="project" value="UniProtKB-EC"/>
</dbReference>
<keyword evidence="3 6" id="KW-0597">Phosphoprotein</keyword>
<dbReference type="InterPro" id="IPR000700">
    <property type="entry name" value="PAS-assoc_C"/>
</dbReference>
<dbReference type="InterPro" id="IPR011006">
    <property type="entry name" value="CheY-like_superfamily"/>
</dbReference>
<proteinExistence type="predicted"/>
<dbReference type="Gene3D" id="3.30.450.20">
    <property type="entry name" value="PAS domain"/>
    <property type="match status" value="5"/>
</dbReference>
<dbReference type="EMBL" id="JBHUDK010000035">
    <property type="protein sequence ID" value="MFD1601050.1"/>
    <property type="molecule type" value="Genomic_DNA"/>
</dbReference>
<dbReference type="InterPro" id="IPR052162">
    <property type="entry name" value="Sensor_kinase/Photoreceptor"/>
</dbReference>
<dbReference type="SUPFAM" id="SSF55785">
    <property type="entry name" value="PYP-like sensor domain (PAS domain)"/>
    <property type="match status" value="5"/>
</dbReference>
<dbReference type="Gene3D" id="3.30.565.10">
    <property type="entry name" value="Histidine kinase-like ATPase, C-terminal domain"/>
    <property type="match status" value="1"/>
</dbReference>
<protein>
    <recommendedName>
        <fullName evidence="2">histidine kinase</fullName>
        <ecNumber evidence="2">2.7.13.3</ecNumber>
    </recommendedName>
</protein>
<dbReference type="AlphaFoldDB" id="A0ABD6CVI7"/>
<accession>A0ABD6CVI7</accession>
<feature type="domain" description="PAS" evidence="9">
    <location>
        <begin position="270"/>
        <end position="331"/>
    </location>
</feature>
<organism evidence="11 12">
    <name type="scientific">Halobellus rarus</name>
    <dbReference type="NCBI Taxonomy" id="1126237"/>
    <lineage>
        <taxon>Archaea</taxon>
        <taxon>Methanobacteriati</taxon>
        <taxon>Methanobacteriota</taxon>
        <taxon>Stenosarchaea group</taxon>
        <taxon>Halobacteria</taxon>
        <taxon>Halobacteriales</taxon>
        <taxon>Haloferacaceae</taxon>
        <taxon>Halobellus</taxon>
    </lineage>
</organism>
<evidence type="ECO:0000256" key="6">
    <source>
        <dbReference type="PROSITE-ProRule" id="PRU00169"/>
    </source>
</evidence>
<dbReference type="InterPro" id="IPR005467">
    <property type="entry name" value="His_kinase_dom"/>
</dbReference>
<dbReference type="SMART" id="SM00388">
    <property type="entry name" value="HisKA"/>
    <property type="match status" value="1"/>
</dbReference>
<feature type="domain" description="PAS" evidence="9">
    <location>
        <begin position="140"/>
        <end position="215"/>
    </location>
</feature>
<dbReference type="SUPFAM" id="SSF47384">
    <property type="entry name" value="Homodimeric domain of signal transducing histidine kinase"/>
    <property type="match status" value="1"/>
</dbReference>
<reference evidence="11 12" key="1">
    <citation type="journal article" date="2019" name="Int. J. Syst. Evol. Microbiol.">
        <title>The Global Catalogue of Microorganisms (GCM) 10K type strain sequencing project: providing services to taxonomists for standard genome sequencing and annotation.</title>
        <authorList>
            <consortium name="The Broad Institute Genomics Platform"/>
            <consortium name="The Broad Institute Genome Sequencing Center for Infectious Disease"/>
            <person name="Wu L."/>
            <person name="Ma J."/>
        </authorList>
    </citation>
    <scope>NUCLEOTIDE SEQUENCE [LARGE SCALE GENOMIC DNA]</scope>
    <source>
        <strain evidence="11 12">CGMCC 1.12121</strain>
    </source>
</reference>
<dbReference type="SUPFAM" id="SSF55874">
    <property type="entry name" value="ATPase domain of HSP90 chaperone/DNA topoisomerase II/histidine kinase"/>
    <property type="match status" value="1"/>
</dbReference>
<dbReference type="InterPro" id="IPR036097">
    <property type="entry name" value="HisK_dim/P_sf"/>
</dbReference>
<dbReference type="Pfam" id="PF13426">
    <property type="entry name" value="PAS_9"/>
    <property type="match status" value="2"/>
</dbReference>
<keyword evidence="4" id="KW-0808">Transferase</keyword>
<dbReference type="CDD" id="cd00082">
    <property type="entry name" value="HisKA"/>
    <property type="match status" value="1"/>
</dbReference>
<comment type="caution">
    <text evidence="11">The sequence shown here is derived from an EMBL/GenBank/DDBJ whole genome shotgun (WGS) entry which is preliminary data.</text>
</comment>
<dbReference type="NCBIfam" id="TIGR00229">
    <property type="entry name" value="sensory_box"/>
    <property type="match status" value="4"/>
</dbReference>
<dbReference type="InterPro" id="IPR003594">
    <property type="entry name" value="HATPase_dom"/>
</dbReference>
<dbReference type="Pfam" id="PF02518">
    <property type="entry name" value="HATPase_c"/>
    <property type="match status" value="1"/>
</dbReference>
<dbReference type="InterPro" id="IPR035965">
    <property type="entry name" value="PAS-like_dom_sf"/>
</dbReference>
<dbReference type="Pfam" id="PF00072">
    <property type="entry name" value="Response_reg"/>
    <property type="match status" value="1"/>
</dbReference>
<dbReference type="Gene3D" id="3.40.50.2300">
    <property type="match status" value="1"/>
</dbReference>
<dbReference type="Pfam" id="PF00512">
    <property type="entry name" value="HisKA"/>
    <property type="match status" value="1"/>
</dbReference>
<dbReference type="InterPro" id="IPR001789">
    <property type="entry name" value="Sig_transdc_resp-reg_receiver"/>
</dbReference>
<evidence type="ECO:0000259" key="8">
    <source>
        <dbReference type="PROSITE" id="PS50110"/>
    </source>
</evidence>
<dbReference type="CDD" id="cd00075">
    <property type="entry name" value="HATPase"/>
    <property type="match status" value="1"/>
</dbReference>
<evidence type="ECO:0000259" key="10">
    <source>
        <dbReference type="PROSITE" id="PS50113"/>
    </source>
</evidence>
<dbReference type="EC" id="2.7.13.3" evidence="2"/>
<feature type="domain" description="Histidine kinase" evidence="7">
    <location>
        <begin position="767"/>
        <end position="955"/>
    </location>
</feature>
<dbReference type="SMART" id="SM00448">
    <property type="entry name" value="REC"/>
    <property type="match status" value="1"/>
</dbReference>
<dbReference type="SUPFAM" id="SSF52172">
    <property type="entry name" value="CheY-like"/>
    <property type="match status" value="1"/>
</dbReference>
<dbReference type="InterPro" id="IPR013656">
    <property type="entry name" value="PAS_4"/>
</dbReference>
<feature type="domain" description="PAC" evidence="10">
    <location>
        <begin position="589"/>
        <end position="640"/>
    </location>
</feature>
<dbReference type="Gene3D" id="2.10.70.100">
    <property type="match status" value="1"/>
</dbReference>
<dbReference type="PROSITE" id="PS50110">
    <property type="entry name" value="RESPONSE_REGULATORY"/>
    <property type="match status" value="1"/>
</dbReference>
<evidence type="ECO:0000256" key="3">
    <source>
        <dbReference type="ARBA" id="ARBA00022553"/>
    </source>
</evidence>
<dbReference type="PROSITE" id="PS50109">
    <property type="entry name" value="HIS_KIN"/>
    <property type="match status" value="1"/>
</dbReference>
<feature type="domain" description="Response regulatory" evidence="8">
    <location>
        <begin position="9"/>
        <end position="125"/>
    </location>
</feature>
<evidence type="ECO:0000259" key="9">
    <source>
        <dbReference type="PROSITE" id="PS50112"/>
    </source>
</evidence>
<feature type="domain" description="PAS" evidence="9">
    <location>
        <begin position="511"/>
        <end position="586"/>
    </location>
</feature>
<dbReference type="PROSITE" id="PS50112">
    <property type="entry name" value="PAS"/>
    <property type="match status" value="5"/>
</dbReference>
<feature type="domain" description="PAC" evidence="10">
    <location>
        <begin position="218"/>
        <end position="269"/>
    </location>
</feature>
<dbReference type="InterPro" id="IPR000014">
    <property type="entry name" value="PAS"/>
</dbReference>
<feature type="domain" description="PAC" evidence="10">
    <location>
        <begin position="342"/>
        <end position="393"/>
    </location>
</feature>
<dbReference type="SMART" id="SM00086">
    <property type="entry name" value="PAC"/>
    <property type="match status" value="5"/>
</dbReference>